<feature type="region of interest" description="Disordered" evidence="2">
    <location>
        <begin position="846"/>
        <end position="942"/>
    </location>
</feature>
<accession>A0A939J6S7</accession>
<reference evidence="4" key="1">
    <citation type="submission" date="2021-03" db="EMBL/GenBank/DDBJ databases">
        <title>Roseibium sp. CAU 1637 isolated from Incheon.</title>
        <authorList>
            <person name="Kim W."/>
        </authorList>
    </citation>
    <scope>NUCLEOTIDE SEQUENCE</scope>
    <source>
        <strain evidence="4">CAU 1637</strain>
    </source>
</reference>
<organism evidence="4 5">
    <name type="scientific">Roseibium limicola</name>
    <dbReference type="NCBI Taxonomy" id="2816037"/>
    <lineage>
        <taxon>Bacteria</taxon>
        <taxon>Pseudomonadati</taxon>
        <taxon>Pseudomonadota</taxon>
        <taxon>Alphaproteobacteria</taxon>
        <taxon>Hyphomicrobiales</taxon>
        <taxon>Stappiaceae</taxon>
        <taxon>Roseibium</taxon>
    </lineage>
</organism>
<proteinExistence type="predicted"/>
<feature type="compositionally biased region" description="Basic and acidic residues" evidence="2">
    <location>
        <begin position="1"/>
        <end position="13"/>
    </location>
</feature>
<dbReference type="InterPro" id="IPR006597">
    <property type="entry name" value="Sel1-like"/>
</dbReference>
<sequence length="1421" mass="154504">MPAWKNRDAEGRGRYSSRHPSAGEYEENLDMPERDTDARQEKSRVQAQRRIDRLTRTATSLQENSEAPYDTDPEQDLEAVADELDRLLSERQSLAKRASKEVVSEGAASSHARSATSDGRSPRKAAASPKSANAPAQGSKRLEEVMGALERLDAKVARLSETEAEEARLPEQDFAPEAFEDAADSSEAETDAFDDYDDDDSYRGYEDERPVAGRPALRERLSSKTSMGQSSSTRLYGRAHEGDTAGNMSPRSYRDLSRRIDSLRKPQEETMMAMREGLGSLRDAISGYAAGNQERSSRHNSELRHLSEMVERLRADRQDDSQLREMQKEVSEVKALLGRSNVDGALKSLEHGYAHILQRLDELNRGAVDPRVLHGITTRLNEIEDAFAVLPRGEHMQSLEDRIGDISERVEDLITSHRPTDIEPLKMELQDLRAVVTKIDFTDLVESIDNRLRFVSSRLDELETLAREQRGMNTRIAAMEERLPDAEMLGRLQGRLEDIVGMLSEDRTPPESARFDEIAGRLERMERNTPKPQSAEASSEAMSALERKLEKISSKIDLIEKRSNRPVPVLDASASKSASLSDDNLRLLGDLQKRIGDLSEQLSQPADSVTTADLDLLRKEIGEMRASFSAPPQTEKLEQRIAELAETLAADRGQLDDSRLDQLGAKVAQLAEHLENSAERDEDTARISSALARIEDNLKATRDDVVVMAKKAAREVAEGVVAGQPQTRSTEYDDAIEGLQGDLRKLLQAAQGSEERTRNTFDGVQSVLSALTDRLEHLEKTDGPVSGASSVAAAGRMGAFLKREPDAAGAKPTAPVTTGKDDRPGERVRDRKADFIAAARRAAQAASEEAAQLEQQSRKEAPAKVKAAKPARKAAKEAIETPVAASAPERGEARGNWLRNTLKRGEKDTEAGTAVQDDLDARPSGSLYAGKSETGNADNELHMRERVSVLDDEQSGSEGGKGRRRALMFAAAAVVLALGTLQIARMVMPSSQDVAATDVPAMEDQMGVVGSNASGLNEQGTPLSTAETNTAALPKRVQVPLEPIVEPDGLDAEIAEAPEVGSSSEMANMDVASEPELAREMEDAPAAQAGSDLAFATPNAPQAIGEAEPVPAGSFSQTTQQSSPVNLSTPLPPAELGSVALRTAAARGDAAAAFLVGVKYTEGQGVPANLEEAAKWYQRSAEQGLAPAQYRLASLYEKGRGTERNRIKARDWYTKAAEAGNAKSMHNLAVLYAEGVEGTPDFAQAAKWFELAANYGIKDSLFNLGILYARGLGVEKDLVASYKWFAVAAEQGDQDAAQKRDEIANMLDQENLANARLAVENFALKTPAENANKVIPDPAWAESTGFSTDASTLMDDVTDYTSLVKQVQFHLNRLGYEAGEPDGAIGPRTRTAIRAFQRNSGSSETGEADADLLKALERRDA</sequence>
<dbReference type="Gene3D" id="1.25.40.10">
    <property type="entry name" value="Tetratricopeptide repeat domain"/>
    <property type="match status" value="1"/>
</dbReference>
<feature type="compositionally biased region" description="Polar residues" evidence="2">
    <location>
        <begin position="56"/>
        <end position="65"/>
    </location>
</feature>
<dbReference type="SUPFAM" id="SSF47090">
    <property type="entry name" value="PGBD-like"/>
    <property type="match status" value="1"/>
</dbReference>
<dbReference type="InterPro" id="IPR011990">
    <property type="entry name" value="TPR-like_helical_dom_sf"/>
</dbReference>
<dbReference type="RefSeq" id="WP_206939984.1">
    <property type="nucleotide sequence ID" value="NZ_JAFLNF010000003.1"/>
</dbReference>
<dbReference type="Pfam" id="PF01471">
    <property type="entry name" value="PG_binding_1"/>
    <property type="match status" value="1"/>
</dbReference>
<feature type="coiled-coil region" evidence="1">
    <location>
        <begin position="535"/>
        <end position="562"/>
    </location>
</feature>
<evidence type="ECO:0000259" key="3">
    <source>
        <dbReference type="Pfam" id="PF01471"/>
    </source>
</evidence>
<protein>
    <submittedName>
        <fullName evidence="4">SEL1-like repeat protein</fullName>
    </submittedName>
</protein>
<feature type="compositionally biased region" description="Acidic residues" evidence="2">
    <location>
        <begin position="178"/>
        <end position="200"/>
    </location>
</feature>
<dbReference type="PANTHER" id="PTHR11102:SF160">
    <property type="entry name" value="ERAD-ASSOCIATED E3 UBIQUITIN-PROTEIN LIGASE COMPONENT HRD3"/>
    <property type="match status" value="1"/>
</dbReference>
<dbReference type="InterPro" id="IPR036365">
    <property type="entry name" value="PGBD-like_sf"/>
</dbReference>
<keyword evidence="1" id="KW-0175">Coiled coil</keyword>
<feature type="compositionally biased region" description="Basic and acidic residues" evidence="2">
    <location>
        <begin position="201"/>
        <end position="222"/>
    </location>
</feature>
<dbReference type="Gene3D" id="1.10.101.10">
    <property type="entry name" value="PGBD-like superfamily/PGBD"/>
    <property type="match status" value="1"/>
</dbReference>
<dbReference type="SMART" id="SM00671">
    <property type="entry name" value="SEL1"/>
    <property type="match status" value="4"/>
</dbReference>
<dbReference type="InterPro" id="IPR002477">
    <property type="entry name" value="Peptidoglycan-bd-like"/>
</dbReference>
<evidence type="ECO:0000256" key="1">
    <source>
        <dbReference type="SAM" id="Coils"/>
    </source>
</evidence>
<evidence type="ECO:0000313" key="4">
    <source>
        <dbReference type="EMBL" id="MBO0345427.1"/>
    </source>
</evidence>
<feature type="compositionally biased region" description="Low complexity" evidence="2">
    <location>
        <begin position="223"/>
        <end position="232"/>
    </location>
</feature>
<feature type="compositionally biased region" description="Basic and acidic residues" evidence="2">
    <location>
        <begin position="31"/>
        <end position="55"/>
    </location>
</feature>
<feature type="coiled-coil region" evidence="1">
    <location>
        <begin position="634"/>
        <end position="680"/>
    </location>
</feature>
<dbReference type="EMBL" id="JAFLNF010000003">
    <property type="protein sequence ID" value="MBO0345427.1"/>
    <property type="molecule type" value="Genomic_DNA"/>
</dbReference>
<keyword evidence="5" id="KW-1185">Reference proteome</keyword>
<dbReference type="InterPro" id="IPR050767">
    <property type="entry name" value="Sel1_AlgK"/>
</dbReference>
<feature type="region of interest" description="Disordered" evidence="2">
    <location>
        <begin position="161"/>
        <end position="255"/>
    </location>
</feature>
<feature type="compositionally biased region" description="Basic and acidic residues" evidence="2">
    <location>
        <begin position="1411"/>
        <end position="1421"/>
    </location>
</feature>
<evidence type="ECO:0000256" key="2">
    <source>
        <dbReference type="SAM" id="MobiDB-lite"/>
    </source>
</evidence>
<name>A0A939J6S7_9HYPH</name>
<gene>
    <name evidence="4" type="ORF">J0X15_09365</name>
</gene>
<comment type="caution">
    <text evidence="4">The sequence shown here is derived from an EMBL/GenBank/DDBJ whole genome shotgun (WGS) entry which is preliminary data.</text>
</comment>
<feature type="region of interest" description="Disordered" evidence="2">
    <location>
        <begin position="802"/>
        <end position="828"/>
    </location>
</feature>
<feature type="region of interest" description="Disordered" evidence="2">
    <location>
        <begin position="91"/>
        <end position="145"/>
    </location>
</feature>
<feature type="compositionally biased region" description="Low complexity" evidence="2">
    <location>
        <begin position="124"/>
        <end position="136"/>
    </location>
</feature>
<dbReference type="InterPro" id="IPR036366">
    <property type="entry name" value="PGBDSf"/>
</dbReference>
<feature type="region of interest" description="Disordered" evidence="2">
    <location>
        <begin position="1"/>
        <end position="78"/>
    </location>
</feature>
<dbReference type="SUPFAM" id="SSF81901">
    <property type="entry name" value="HCP-like"/>
    <property type="match status" value="1"/>
</dbReference>
<dbReference type="Pfam" id="PF08238">
    <property type="entry name" value="Sel1"/>
    <property type="match status" value="4"/>
</dbReference>
<feature type="coiled-coil region" evidence="1">
    <location>
        <begin position="445"/>
        <end position="482"/>
    </location>
</feature>
<evidence type="ECO:0000313" key="5">
    <source>
        <dbReference type="Proteomes" id="UP000664779"/>
    </source>
</evidence>
<feature type="compositionally biased region" description="Low complexity" evidence="2">
    <location>
        <begin position="846"/>
        <end position="855"/>
    </location>
</feature>
<feature type="region of interest" description="Disordered" evidence="2">
    <location>
        <begin position="1396"/>
        <end position="1421"/>
    </location>
</feature>
<dbReference type="Proteomes" id="UP000664779">
    <property type="component" value="Unassembled WGS sequence"/>
</dbReference>
<feature type="compositionally biased region" description="Polar residues" evidence="2">
    <location>
        <begin position="1114"/>
        <end position="1127"/>
    </location>
</feature>
<feature type="region of interest" description="Disordered" evidence="2">
    <location>
        <begin position="1108"/>
        <end position="1127"/>
    </location>
</feature>
<feature type="domain" description="Peptidoglycan binding-like" evidence="3">
    <location>
        <begin position="1363"/>
        <end position="1416"/>
    </location>
</feature>
<feature type="compositionally biased region" description="Basic and acidic residues" evidence="2">
    <location>
        <begin position="161"/>
        <end position="171"/>
    </location>
</feature>
<feature type="compositionally biased region" description="Basic and acidic residues" evidence="2">
    <location>
        <begin position="819"/>
        <end position="828"/>
    </location>
</feature>
<feature type="compositionally biased region" description="Acidic residues" evidence="2">
    <location>
        <begin position="69"/>
        <end position="78"/>
    </location>
</feature>
<dbReference type="PANTHER" id="PTHR11102">
    <property type="entry name" value="SEL-1-LIKE PROTEIN"/>
    <property type="match status" value="1"/>
</dbReference>